<dbReference type="RefSeq" id="XP_038849061.1">
    <property type="nucleotide sequence ID" value="XM_038993133.1"/>
</dbReference>
<evidence type="ECO:0000259" key="3">
    <source>
        <dbReference type="PROSITE" id="PS50222"/>
    </source>
</evidence>
<proteinExistence type="predicted"/>
<organism evidence="4 5">
    <name type="scientific">Salvelinus namaycush</name>
    <name type="common">Lake trout</name>
    <name type="synonym">Salmo namaycush</name>
    <dbReference type="NCBI Taxonomy" id="8040"/>
    <lineage>
        <taxon>Eukaryota</taxon>
        <taxon>Metazoa</taxon>
        <taxon>Chordata</taxon>
        <taxon>Craniata</taxon>
        <taxon>Vertebrata</taxon>
        <taxon>Euteleostomi</taxon>
        <taxon>Actinopterygii</taxon>
        <taxon>Neopterygii</taxon>
        <taxon>Teleostei</taxon>
        <taxon>Protacanthopterygii</taxon>
        <taxon>Salmoniformes</taxon>
        <taxon>Salmonidae</taxon>
        <taxon>Salmoninae</taxon>
        <taxon>Salvelinus</taxon>
    </lineage>
</organism>
<evidence type="ECO:0000256" key="2">
    <source>
        <dbReference type="ARBA" id="ARBA00022837"/>
    </source>
</evidence>
<dbReference type="CDD" id="cd00051">
    <property type="entry name" value="EFh"/>
    <property type="match status" value="1"/>
</dbReference>
<feature type="domain" description="EF-hand" evidence="3">
    <location>
        <begin position="139"/>
        <end position="174"/>
    </location>
</feature>
<dbReference type="InterPro" id="IPR002048">
    <property type="entry name" value="EF_hand_dom"/>
</dbReference>
<evidence type="ECO:0000313" key="5">
    <source>
        <dbReference type="RefSeq" id="XP_038849061.1"/>
    </source>
</evidence>
<protein>
    <submittedName>
        <fullName evidence="5">Uncharacterized protein LOC120047594</fullName>
    </submittedName>
</protein>
<dbReference type="InterPro" id="IPR018247">
    <property type="entry name" value="EF_Hand_1_Ca_BS"/>
</dbReference>
<dbReference type="InterPro" id="IPR011992">
    <property type="entry name" value="EF-hand-dom_pair"/>
</dbReference>
<keyword evidence="4" id="KW-1185">Reference proteome</keyword>
<dbReference type="Proteomes" id="UP000808372">
    <property type="component" value="Chromosome 5"/>
</dbReference>
<dbReference type="GeneID" id="120047594"/>
<name>A0A8U0UEN7_SALNM</name>
<dbReference type="GO" id="GO:0005509">
    <property type="term" value="F:calcium ion binding"/>
    <property type="evidence" value="ECO:0007669"/>
    <property type="project" value="InterPro"/>
</dbReference>
<keyword evidence="2" id="KW-0106">Calcium</keyword>
<evidence type="ECO:0000313" key="4">
    <source>
        <dbReference type="Proteomes" id="UP000808372"/>
    </source>
</evidence>
<dbReference type="PROSITE" id="PS00018">
    <property type="entry name" value="EF_HAND_1"/>
    <property type="match status" value="1"/>
</dbReference>
<dbReference type="SUPFAM" id="SSF47473">
    <property type="entry name" value="EF-hand"/>
    <property type="match status" value="1"/>
</dbReference>
<dbReference type="Gene3D" id="1.10.238.10">
    <property type="entry name" value="EF-hand"/>
    <property type="match status" value="1"/>
</dbReference>
<evidence type="ECO:0000256" key="1">
    <source>
        <dbReference type="ARBA" id="ARBA00022723"/>
    </source>
</evidence>
<gene>
    <name evidence="5" type="primary">LOC120047594</name>
</gene>
<dbReference type="KEGG" id="snh:120047594"/>
<dbReference type="Pfam" id="PF13499">
    <property type="entry name" value="EF-hand_7"/>
    <property type="match status" value="1"/>
</dbReference>
<reference evidence="5" key="1">
    <citation type="submission" date="2025-08" db="UniProtKB">
        <authorList>
            <consortium name="RefSeq"/>
        </authorList>
    </citation>
    <scope>IDENTIFICATION</scope>
    <source>
        <tissue evidence="5">White muscle</tissue>
    </source>
</reference>
<keyword evidence="1" id="KW-0479">Metal-binding</keyword>
<dbReference type="AlphaFoldDB" id="A0A8U0UEN7"/>
<dbReference type="PROSITE" id="PS50222">
    <property type="entry name" value="EF_HAND_2"/>
    <property type="match status" value="1"/>
</dbReference>
<sequence>MLLLQRCESDKLTHFHFHQKQLKVEGVPFDLIACTCAVRHETTVRPDDMFLRMSLANQRRHDIAYKHFYWRSSYLHTVLSLIILSSFEIVHCVQSEVCLSVCVCAMCMCSCVCVTPQKGQGVIDREDLQDVCHQFNLDLSGPVLDDLMEYCDMDKDGLINFQEFANFLNWKDKMPISKVEQRILTSECKISTAPDNMQREALPVRPAASEALARPEDREPAETIVCTGLPQCASATALTTVTRPQPLTSCFLRCTP</sequence>
<accession>A0A8U0UEN7</accession>